<feature type="region of interest" description="Disordered" evidence="3">
    <location>
        <begin position="485"/>
        <end position="510"/>
    </location>
</feature>
<feature type="compositionally biased region" description="Low complexity" evidence="3">
    <location>
        <begin position="19"/>
        <end position="32"/>
    </location>
</feature>
<feature type="compositionally biased region" description="Polar residues" evidence="3">
    <location>
        <begin position="279"/>
        <end position="290"/>
    </location>
</feature>
<protein>
    <recommendedName>
        <fullName evidence="4">C3HC-type domain-containing protein</fullName>
    </recommendedName>
</protein>
<evidence type="ECO:0000256" key="1">
    <source>
        <dbReference type="ARBA" id="ARBA00004123"/>
    </source>
</evidence>
<evidence type="ECO:0000256" key="3">
    <source>
        <dbReference type="SAM" id="MobiDB-lite"/>
    </source>
</evidence>
<dbReference type="GO" id="GO:0005634">
    <property type="term" value="C:nucleus"/>
    <property type="evidence" value="ECO:0007669"/>
    <property type="project" value="UniProtKB-SubCell"/>
</dbReference>
<dbReference type="PANTHER" id="PTHR15835">
    <property type="entry name" value="NUCLEAR-INTERACTING PARTNER OF ALK"/>
    <property type="match status" value="1"/>
</dbReference>
<proteinExistence type="predicted"/>
<evidence type="ECO:0000256" key="2">
    <source>
        <dbReference type="ARBA" id="ARBA00023242"/>
    </source>
</evidence>
<feature type="region of interest" description="Disordered" evidence="3">
    <location>
        <begin position="260"/>
        <end position="299"/>
    </location>
</feature>
<feature type="region of interest" description="Disordered" evidence="3">
    <location>
        <begin position="14"/>
        <end position="62"/>
    </location>
</feature>
<reference evidence="5" key="2">
    <citation type="submission" date="2021-03" db="UniProtKB">
        <authorList>
            <consortium name="EnsemblPlants"/>
        </authorList>
    </citation>
    <scope>IDENTIFICATION</scope>
</reference>
<sequence length="608" mass="66208">MAEDSEKRFHSIMDKLFHSPKSNLPLSSSSSSGQKMRGQKRPFSATESNFKGDKGEGQYAAQAPPCRPWNREDLMRRLATFKSMRWFAKPKAVDAVNCARRGWVNVDFDILACEICGALEKAALVFSLKLESGHKLLCPWIDNACDAKLALFPPMPAPVLVDHYKERSSALLQLSALPVIPASVVESMRSSQLKHFLKQSIAVECGSAPNDSCWTEYLGNDAEVVSADLYYQAHRLLSLCGWEPRLLPYMVDCEDQPKLSGSNDNTSNLSHAAADEQSNRLSVSMSGSNESIREDGDPGASSFYYDPNSTVLDCKLCGASIGLWAFATVPRPLELVKVVGQADIGGGSNLGSKTSAIENHANNGKSDVSAANGEAASPRKTVLNLTIAGGPPPTRQNFRATISLPVIGRNVRTRLSYMSSDVSTGEEEPIAFNAIMDGLTKDKQNEETNSGVSSSEPQDNTPSTADIAKSQEMIVDSTALRKETLSLTSGEQNENEVRDIATTTSQKDMATLSVDEDISRQSPNKKMEFHPIRQHRHFCPWVASTGTVSPGWQQTLSALQKEKVFTVPELEGSPSSPSPSLIMVDDPITSIRKLFESPPAKRPKHASK</sequence>
<feature type="region of interest" description="Disordered" evidence="3">
    <location>
        <begin position="444"/>
        <end position="470"/>
    </location>
</feature>
<reference evidence="5" key="1">
    <citation type="journal article" date="2017" name="Nature">
        <title>The genome of Chenopodium quinoa.</title>
        <authorList>
            <person name="Jarvis D.E."/>
            <person name="Ho Y.S."/>
            <person name="Lightfoot D.J."/>
            <person name="Schmoeckel S.M."/>
            <person name="Li B."/>
            <person name="Borm T.J.A."/>
            <person name="Ohyanagi H."/>
            <person name="Mineta K."/>
            <person name="Michell C.T."/>
            <person name="Saber N."/>
            <person name="Kharbatia N.M."/>
            <person name="Rupper R.R."/>
            <person name="Sharp A.R."/>
            <person name="Dally N."/>
            <person name="Boughton B.A."/>
            <person name="Woo Y.H."/>
            <person name="Gao G."/>
            <person name="Schijlen E.G.W.M."/>
            <person name="Guo X."/>
            <person name="Momin A.A."/>
            <person name="Negrao S."/>
            <person name="Al-Babili S."/>
            <person name="Gehring C."/>
            <person name="Roessner U."/>
            <person name="Jung C."/>
            <person name="Murphy K."/>
            <person name="Arold S.T."/>
            <person name="Gojobori T."/>
            <person name="van der Linden C.G."/>
            <person name="van Loo E.N."/>
            <person name="Jellen E.N."/>
            <person name="Maughan P.J."/>
            <person name="Tester M."/>
        </authorList>
    </citation>
    <scope>NUCLEOTIDE SEQUENCE [LARGE SCALE GENOMIC DNA]</scope>
    <source>
        <strain evidence="5">cv. PI 614886</strain>
    </source>
</reference>
<organism evidence="5 6">
    <name type="scientific">Chenopodium quinoa</name>
    <name type="common">Quinoa</name>
    <dbReference type="NCBI Taxonomy" id="63459"/>
    <lineage>
        <taxon>Eukaryota</taxon>
        <taxon>Viridiplantae</taxon>
        <taxon>Streptophyta</taxon>
        <taxon>Embryophyta</taxon>
        <taxon>Tracheophyta</taxon>
        <taxon>Spermatophyta</taxon>
        <taxon>Magnoliopsida</taxon>
        <taxon>eudicotyledons</taxon>
        <taxon>Gunneridae</taxon>
        <taxon>Pentapetalae</taxon>
        <taxon>Caryophyllales</taxon>
        <taxon>Chenopodiaceae</taxon>
        <taxon>Chenopodioideae</taxon>
        <taxon>Atripliceae</taxon>
        <taxon>Chenopodium</taxon>
    </lineage>
</organism>
<keyword evidence="2" id="KW-0539">Nucleus</keyword>
<feature type="domain" description="C3HC-type" evidence="4">
    <location>
        <begin position="68"/>
        <end position="178"/>
    </location>
</feature>
<evidence type="ECO:0000313" key="5">
    <source>
        <dbReference type="EnsemblPlants" id="AUR62036937-RA:cds"/>
    </source>
</evidence>
<dbReference type="Proteomes" id="UP000596660">
    <property type="component" value="Unplaced"/>
</dbReference>
<evidence type="ECO:0000313" key="6">
    <source>
        <dbReference type="Proteomes" id="UP000596660"/>
    </source>
</evidence>
<comment type="subcellular location">
    <subcellularLocation>
        <location evidence="1">Nucleus</location>
    </subcellularLocation>
</comment>
<name>A0A803MXK7_CHEQI</name>
<dbReference type="GO" id="GO:0008270">
    <property type="term" value="F:zinc ion binding"/>
    <property type="evidence" value="ECO:0007669"/>
    <property type="project" value="InterPro"/>
</dbReference>
<dbReference type="EnsemblPlants" id="AUR62036937-RA">
    <property type="protein sequence ID" value="AUR62036937-RA:cds"/>
    <property type="gene ID" value="AUR62036937"/>
</dbReference>
<dbReference type="Pfam" id="PF07967">
    <property type="entry name" value="zf-C3HC"/>
    <property type="match status" value="1"/>
</dbReference>
<dbReference type="AlphaFoldDB" id="A0A803MXK7"/>
<keyword evidence="6" id="KW-1185">Reference proteome</keyword>
<dbReference type="PANTHER" id="PTHR15835:SF6">
    <property type="entry name" value="ZINC FINGER C3HC-TYPE PROTEIN 1"/>
    <property type="match status" value="1"/>
</dbReference>
<accession>A0A803MXK7</accession>
<evidence type="ECO:0000259" key="4">
    <source>
        <dbReference type="Pfam" id="PF07967"/>
    </source>
</evidence>
<feature type="compositionally biased region" description="Polar residues" evidence="3">
    <location>
        <begin position="447"/>
        <end position="464"/>
    </location>
</feature>
<dbReference type="InterPro" id="IPR012935">
    <property type="entry name" value="NuBaID_N"/>
</dbReference>
<dbReference type="OMA" id="PSAIEYM"/>
<feature type="compositionally biased region" description="Polar residues" evidence="3">
    <location>
        <begin position="260"/>
        <end position="270"/>
    </location>
</feature>
<dbReference type="Gramene" id="AUR62036937-RA">
    <property type="protein sequence ID" value="AUR62036937-RA:cds"/>
    <property type="gene ID" value="AUR62036937"/>
</dbReference>